<feature type="transmembrane region" description="Helical" evidence="1">
    <location>
        <begin position="85"/>
        <end position="103"/>
    </location>
</feature>
<reference evidence="2" key="1">
    <citation type="submission" date="2021-04" db="EMBL/GenBank/DDBJ databases">
        <title>Genome seq and assembly of Bacillus sp.</title>
        <authorList>
            <person name="Chhetri G."/>
        </authorList>
    </citation>
    <scope>NUCLEOTIDE SEQUENCE</scope>
    <source>
        <strain evidence="2">RG28</strain>
    </source>
</reference>
<dbReference type="RefSeq" id="WP_209406891.1">
    <property type="nucleotide sequence ID" value="NZ_JAGIYQ010000012.1"/>
</dbReference>
<organism evidence="2 3">
    <name type="scientific">Gottfriedia endophytica</name>
    <dbReference type="NCBI Taxonomy" id="2820819"/>
    <lineage>
        <taxon>Bacteria</taxon>
        <taxon>Bacillati</taxon>
        <taxon>Bacillota</taxon>
        <taxon>Bacilli</taxon>
        <taxon>Bacillales</taxon>
        <taxon>Bacillaceae</taxon>
        <taxon>Gottfriedia</taxon>
    </lineage>
</organism>
<gene>
    <name evidence="2" type="ORF">J5Y03_15425</name>
</gene>
<name>A0A940NTM0_9BACI</name>
<dbReference type="InterPro" id="IPR036259">
    <property type="entry name" value="MFS_trans_sf"/>
</dbReference>
<keyword evidence="1" id="KW-1133">Transmembrane helix</keyword>
<evidence type="ECO:0008006" key="4">
    <source>
        <dbReference type="Google" id="ProtNLM"/>
    </source>
</evidence>
<comment type="caution">
    <text evidence="2">The sequence shown here is derived from an EMBL/GenBank/DDBJ whole genome shotgun (WGS) entry which is preliminary data.</text>
</comment>
<feature type="transmembrane region" description="Helical" evidence="1">
    <location>
        <begin position="51"/>
        <end position="73"/>
    </location>
</feature>
<accession>A0A940NTM0</accession>
<dbReference type="Proteomes" id="UP000682134">
    <property type="component" value="Unassembled WGS sequence"/>
</dbReference>
<evidence type="ECO:0000313" key="2">
    <source>
        <dbReference type="EMBL" id="MBP0726551.1"/>
    </source>
</evidence>
<feature type="transmembrane region" description="Helical" evidence="1">
    <location>
        <begin position="17"/>
        <end position="39"/>
    </location>
</feature>
<proteinExistence type="predicted"/>
<evidence type="ECO:0000313" key="3">
    <source>
        <dbReference type="Proteomes" id="UP000682134"/>
    </source>
</evidence>
<keyword evidence="1" id="KW-0812">Transmembrane</keyword>
<dbReference type="SUPFAM" id="SSF103473">
    <property type="entry name" value="MFS general substrate transporter"/>
    <property type="match status" value="1"/>
</dbReference>
<evidence type="ECO:0000256" key="1">
    <source>
        <dbReference type="SAM" id="Phobius"/>
    </source>
</evidence>
<protein>
    <recommendedName>
        <fullName evidence="4">MFS transporter</fullName>
    </recommendedName>
</protein>
<sequence length="104" mass="12070">MKIDAFKPLQISGFRKLFYVDIFSNFGVWLDLLAINALISFQWGLDLRANAVAVTSMFLPYILIGPFASVWIDRWSYVQVMRATTFLRILFVALFLFHLIIGIY</sequence>
<keyword evidence="1" id="KW-0472">Membrane</keyword>
<keyword evidence="3" id="KW-1185">Reference proteome</keyword>
<dbReference type="EMBL" id="JAGIYQ010000012">
    <property type="protein sequence ID" value="MBP0726551.1"/>
    <property type="molecule type" value="Genomic_DNA"/>
</dbReference>
<dbReference type="AlphaFoldDB" id="A0A940NTM0"/>